<keyword evidence="12" id="KW-0256">Endoplasmic reticulum</keyword>
<sequence>MITGANLHSLVRVISDMGDRKSGSSVEHRAMEYIRDCFARSGLKDVAIEWFDMHVWEPGNIRLELLPKGTELPCRAVWYSGTTPSGGIQGEAVSCGYGFPHEFDHARGKIAVMQGRALLHFLPTYRFFGSYDAAVKAGALALVVIGDTPGDLIPIFTADEQKHENPIPAVLVSRSAGELLKNRFSEGNPRLQFVLEARSAIGRTGDVIGILPGETDEHIILGAHHDSIYGGAVDNAAGIAALIGIAEELAGRARPPAKTIIFATHPGHELLIGAREFVKRQAAILAKTSAYITLDGIGCGSYREAGGKVILKDLDEIRGIFISPNQALAKLILPIVLKYRIQPSALLTIDIMCPNEDLEGRFHAAGVPIIDIIGKPIWYHTEADTPDKLTPDQLERGTFAQLEIVDRLDKMPMVEIRAAEKQPFDPQLLIERKQTRRRPSIDFTFLPAELKAGQPSLLYVEDFVDLDGVLVDMHWNIAGETGAKGPVVLHVFDKPGRYPVSLTVINNFGTEGKCERVLEVK</sequence>
<evidence type="ECO:0000256" key="5">
    <source>
        <dbReference type="ARBA" id="ARBA00014116"/>
    </source>
</evidence>
<keyword evidence="14" id="KW-0333">Golgi apparatus</keyword>
<dbReference type="Gene3D" id="3.40.630.10">
    <property type="entry name" value="Zn peptidases"/>
    <property type="match status" value="1"/>
</dbReference>
<evidence type="ECO:0000256" key="8">
    <source>
        <dbReference type="ARBA" id="ARBA00022670"/>
    </source>
</evidence>
<dbReference type="GO" id="GO:0005576">
    <property type="term" value="C:extracellular region"/>
    <property type="evidence" value="ECO:0007669"/>
    <property type="project" value="UniProtKB-SubCell"/>
</dbReference>
<dbReference type="GO" id="GO:0004180">
    <property type="term" value="F:carboxypeptidase activity"/>
    <property type="evidence" value="ECO:0007669"/>
    <property type="project" value="UniProtKB-KW"/>
</dbReference>
<dbReference type="InterPro" id="IPR039866">
    <property type="entry name" value="CPQ"/>
</dbReference>
<dbReference type="SUPFAM" id="SSF49299">
    <property type="entry name" value="PKD domain"/>
    <property type="match status" value="1"/>
</dbReference>
<keyword evidence="18" id="KW-0458">Lysosome</keyword>
<evidence type="ECO:0000256" key="1">
    <source>
        <dbReference type="ARBA" id="ARBA00004240"/>
    </source>
</evidence>
<dbReference type="GO" id="GO:0006508">
    <property type="term" value="P:proteolysis"/>
    <property type="evidence" value="ECO:0007669"/>
    <property type="project" value="UniProtKB-KW"/>
</dbReference>
<comment type="subunit">
    <text evidence="19">Homodimer. The monomeric form is inactive while the homodimer is active.</text>
</comment>
<proteinExistence type="predicted"/>
<dbReference type="Pfam" id="PF02225">
    <property type="entry name" value="PA"/>
    <property type="match status" value="1"/>
</dbReference>
<protein>
    <recommendedName>
        <fullName evidence="5">Carboxypeptidase Q</fullName>
    </recommendedName>
    <alternativeName>
        <fullName evidence="20">Plasma glutamate carboxypeptidase</fullName>
    </alternativeName>
</protein>
<evidence type="ECO:0000256" key="2">
    <source>
        <dbReference type="ARBA" id="ARBA00004371"/>
    </source>
</evidence>
<keyword evidence="16" id="KW-0865">Zymogen</keyword>
<evidence type="ECO:0000256" key="3">
    <source>
        <dbReference type="ARBA" id="ARBA00004555"/>
    </source>
</evidence>
<keyword evidence="7" id="KW-0121">Carboxypeptidase</keyword>
<keyword evidence="9" id="KW-0479">Metal-binding</keyword>
<keyword evidence="13" id="KW-0862">Zinc</keyword>
<evidence type="ECO:0000256" key="20">
    <source>
        <dbReference type="ARBA" id="ARBA00033328"/>
    </source>
</evidence>
<dbReference type="Pfam" id="PF04389">
    <property type="entry name" value="Peptidase_M28"/>
    <property type="match status" value="1"/>
</dbReference>
<evidence type="ECO:0000256" key="19">
    <source>
        <dbReference type="ARBA" id="ARBA00025833"/>
    </source>
</evidence>
<dbReference type="Pfam" id="PF18911">
    <property type="entry name" value="PKD_4"/>
    <property type="match status" value="1"/>
</dbReference>
<evidence type="ECO:0000256" key="16">
    <source>
        <dbReference type="ARBA" id="ARBA00023145"/>
    </source>
</evidence>
<gene>
    <name evidence="22" type="ORF">C4520_05660</name>
</gene>
<dbReference type="CDD" id="cd00146">
    <property type="entry name" value="PKD"/>
    <property type="match status" value="1"/>
</dbReference>
<dbReference type="InterPro" id="IPR046450">
    <property type="entry name" value="PA_dom_sf"/>
</dbReference>
<evidence type="ECO:0000256" key="4">
    <source>
        <dbReference type="ARBA" id="ARBA00004613"/>
    </source>
</evidence>
<reference evidence="22 23" key="1">
    <citation type="journal article" date="2017" name="ISME J.">
        <title>Energy and carbon metabolisms in a deep terrestrial subsurface fluid microbial community.</title>
        <authorList>
            <person name="Momper L."/>
            <person name="Jungbluth S.P."/>
            <person name="Lee M.D."/>
            <person name="Amend J.P."/>
        </authorList>
    </citation>
    <scope>NUCLEOTIDE SEQUENCE [LARGE SCALE GENOMIC DNA]</scope>
    <source>
        <strain evidence="22">SURF_5</strain>
    </source>
</reference>
<name>A0A3A4NTI9_ABYX5</name>
<dbReference type="InterPro" id="IPR000601">
    <property type="entry name" value="PKD_dom"/>
</dbReference>
<evidence type="ECO:0000256" key="7">
    <source>
        <dbReference type="ARBA" id="ARBA00022645"/>
    </source>
</evidence>
<evidence type="ECO:0000256" key="12">
    <source>
        <dbReference type="ARBA" id="ARBA00022824"/>
    </source>
</evidence>
<evidence type="ECO:0000256" key="18">
    <source>
        <dbReference type="ARBA" id="ARBA00023228"/>
    </source>
</evidence>
<comment type="caution">
    <text evidence="22">The sequence shown here is derived from an EMBL/GenBank/DDBJ whole genome shotgun (WGS) entry which is preliminary data.</text>
</comment>
<evidence type="ECO:0000256" key="14">
    <source>
        <dbReference type="ARBA" id="ARBA00023034"/>
    </source>
</evidence>
<evidence type="ECO:0000256" key="6">
    <source>
        <dbReference type="ARBA" id="ARBA00022525"/>
    </source>
</evidence>
<dbReference type="EMBL" id="QZKU01000043">
    <property type="protein sequence ID" value="RJP23737.1"/>
    <property type="molecule type" value="Genomic_DNA"/>
</dbReference>
<dbReference type="Proteomes" id="UP000265882">
    <property type="component" value="Unassembled WGS sequence"/>
</dbReference>
<keyword evidence="8" id="KW-0645">Protease</keyword>
<dbReference type="InterPro" id="IPR007484">
    <property type="entry name" value="Peptidase_M28"/>
</dbReference>
<dbReference type="InterPro" id="IPR003137">
    <property type="entry name" value="PA_domain"/>
</dbReference>
<evidence type="ECO:0000256" key="10">
    <source>
        <dbReference type="ARBA" id="ARBA00022729"/>
    </source>
</evidence>
<dbReference type="PANTHER" id="PTHR12053:SF3">
    <property type="entry name" value="CARBOXYPEPTIDASE Q"/>
    <property type="match status" value="1"/>
</dbReference>
<dbReference type="PROSITE" id="PS50093">
    <property type="entry name" value="PKD"/>
    <property type="match status" value="1"/>
</dbReference>
<evidence type="ECO:0000313" key="23">
    <source>
        <dbReference type="Proteomes" id="UP000265882"/>
    </source>
</evidence>
<evidence type="ECO:0000313" key="22">
    <source>
        <dbReference type="EMBL" id="RJP23737.1"/>
    </source>
</evidence>
<keyword evidence="15" id="KW-0482">Metalloprotease</keyword>
<accession>A0A3A4NTI9</accession>
<comment type="subcellular location">
    <subcellularLocation>
        <location evidence="1">Endoplasmic reticulum</location>
    </subcellularLocation>
    <subcellularLocation>
        <location evidence="3">Golgi apparatus</location>
    </subcellularLocation>
    <subcellularLocation>
        <location evidence="2">Lysosome</location>
    </subcellularLocation>
    <subcellularLocation>
        <location evidence="4">Secreted</location>
    </subcellularLocation>
</comment>
<dbReference type="AlphaFoldDB" id="A0A3A4NTI9"/>
<evidence type="ECO:0000256" key="9">
    <source>
        <dbReference type="ARBA" id="ARBA00022723"/>
    </source>
</evidence>
<keyword evidence="11" id="KW-0378">Hydrolase</keyword>
<dbReference type="SUPFAM" id="SSF53187">
    <property type="entry name" value="Zn-dependent exopeptidases"/>
    <property type="match status" value="1"/>
</dbReference>
<organism evidence="22 23">
    <name type="scientific">Abyssobacteria bacterium (strain SURF_5)</name>
    <dbReference type="NCBI Taxonomy" id="2093360"/>
    <lineage>
        <taxon>Bacteria</taxon>
        <taxon>Pseudomonadati</taxon>
        <taxon>Candidatus Hydrogenedentota</taxon>
        <taxon>Candidatus Abyssobacteria</taxon>
    </lineage>
</organism>
<keyword evidence="17" id="KW-0325">Glycoprotein</keyword>
<keyword evidence="6" id="KW-0964">Secreted</keyword>
<dbReference type="GO" id="GO:0046872">
    <property type="term" value="F:metal ion binding"/>
    <property type="evidence" value="ECO:0007669"/>
    <property type="project" value="UniProtKB-KW"/>
</dbReference>
<dbReference type="GO" id="GO:0005764">
    <property type="term" value="C:lysosome"/>
    <property type="evidence" value="ECO:0007669"/>
    <property type="project" value="UniProtKB-SubCell"/>
</dbReference>
<dbReference type="InterPro" id="IPR035986">
    <property type="entry name" value="PKD_dom_sf"/>
</dbReference>
<dbReference type="Gene3D" id="2.60.40.10">
    <property type="entry name" value="Immunoglobulins"/>
    <property type="match status" value="1"/>
</dbReference>
<evidence type="ECO:0000256" key="11">
    <source>
        <dbReference type="ARBA" id="ARBA00022801"/>
    </source>
</evidence>
<dbReference type="Gene3D" id="3.50.30.30">
    <property type="match status" value="1"/>
</dbReference>
<dbReference type="PANTHER" id="PTHR12053">
    <property type="entry name" value="PROTEASE FAMILY M28 PLASMA GLUTAMATE CARBOXYPEPTIDASE-RELATED"/>
    <property type="match status" value="1"/>
</dbReference>
<feature type="domain" description="PKD" evidence="21">
    <location>
        <begin position="475"/>
        <end position="521"/>
    </location>
</feature>
<evidence type="ECO:0000259" key="21">
    <source>
        <dbReference type="PROSITE" id="PS50093"/>
    </source>
</evidence>
<dbReference type="GO" id="GO:0070573">
    <property type="term" value="F:metallodipeptidase activity"/>
    <property type="evidence" value="ECO:0007669"/>
    <property type="project" value="InterPro"/>
</dbReference>
<keyword evidence="10" id="KW-0732">Signal</keyword>
<dbReference type="InterPro" id="IPR013783">
    <property type="entry name" value="Ig-like_fold"/>
</dbReference>
<dbReference type="SUPFAM" id="SSF52025">
    <property type="entry name" value="PA domain"/>
    <property type="match status" value="1"/>
</dbReference>
<evidence type="ECO:0000256" key="17">
    <source>
        <dbReference type="ARBA" id="ARBA00023180"/>
    </source>
</evidence>
<evidence type="ECO:0000256" key="13">
    <source>
        <dbReference type="ARBA" id="ARBA00022833"/>
    </source>
</evidence>
<evidence type="ECO:0000256" key="15">
    <source>
        <dbReference type="ARBA" id="ARBA00023049"/>
    </source>
</evidence>